<dbReference type="InterPro" id="IPR009936">
    <property type="entry name" value="DUF1468"/>
</dbReference>
<feature type="transmembrane region" description="Helical" evidence="1">
    <location>
        <begin position="122"/>
        <end position="141"/>
    </location>
</feature>
<name>A0A0X8P2S7_ALCXX</name>
<dbReference type="Proteomes" id="UP000060602">
    <property type="component" value="Chromosome"/>
</dbReference>
<evidence type="ECO:0000313" key="3">
    <source>
        <dbReference type="EMBL" id="AMG38861.1"/>
    </source>
</evidence>
<keyword evidence="1" id="KW-0812">Transmembrane</keyword>
<dbReference type="AlphaFoldDB" id="A0A0X8P2S7"/>
<organism evidence="3 4">
    <name type="scientific">Alcaligenes xylosoxydans xylosoxydans</name>
    <name type="common">Achromobacter xylosoxidans</name>
    <dbReference type="NCBI Taxonomy" id="85698"/>
    <lineage>
        <taxon>Bacteria</taxon>
        <taxon>Pseudomonadati</taxon>
        <taxon>Pseudomonadota</taxon>
        <taxon>Betaproteobacteria</taxon>
        <taxon>Burkholderiales</taxon>
        <taxon>Alcaligenaceae</taxon>
        <taxon>Achromobacter</taxon>
    </lineage>
</organism>
<accession>A0A0X8P2S7</accession>
<evidence type="ECO:0000256" key="1">
    <source>
        <dbReference type="SAM" id="Phobius"/>
    </source>
</evidence>
<keyword evidence="1" id="KW-0472">Membrane</keyword>
<dbReference type="Pfam" id="PF07331">
    <property type="entry name" value="TctB"/>
    <property type="match status" value="1"/>
</dbReference>
<protein>
    <submittedName>
        <fullName evidence="3">Tripartite tricarboxylate transporter TctB</fullName>
    </submittedName>
</protein>
<feature type="transmembrane region" description="Helical" evidence="1">
    <location>
        <begin position="70"/>
        <end position="88"/>
    </location>
</feature>
<dbReference type="EMBL" id="CP014060">
    <property type="protein sequence ID" value="AMG38861.1"/>
    <property type="molecule type" value="Genomic_DNA"/>
</dbReference>
<reference evidence="4" key="1">
    <citation type="submission" date="2015-12" db="EMBL/GenBank/DDBJ databases">
        <title>FDA dAtabase for Regulatory Grade micrObial Sequences (FDA-ARGOS): Supporting development and validation of Infectious Disease Dx tests.</title>
        <authorList>
            <person name="Case J."/>
            <person name="Tallon L."/>
            <person name="Sadzewicz L."/>
            <person name="Sengamalay N."/>
            <person name="Ott S."/>
            <person name="Godinez A."/>
            <person name="Nagaraj S."/>
            <person name="Nadendla S."/>
            <person name="Sichtig H."/>
        </authorList>
    </citation>
    <scope>NUCLEOTIDE SEQUENCE [LARGE SCALE GENOMIC DNA]</scope>
    <source>
        <strain evidence="4">FDAARGOS_147</strain>
    </source>
</reference>
<feature type="transmembrane region" description="Helical" evidence="1">
    <location>
        <begin position="40"/>
        <end position="58"/>
    </location>
</feature>
<feature type="domain" description="DUF1468" evidence="2">
    <location>
        <begin position="9"/>
        <end position="140"/>
    </location>
</feature>
<keyword evidence="1" id="KW-1133">Transmembrane helix</keyword>
<gene>
    <name evidence="3" type="ORF">AL504_24220</name>
</gene>
<sequence>MYFGNRNFVAGLFMIAFALLFGLAALKYQLGTFSRSGPGLFPLMVSSLLGVIGVISVVRSRFVPPVPLSYSIKNIAIIMLSLCGFAVVSGFINMIVGIVFLVFCSTLAGTSYSVVRNIKISLGLIAVAFAFRNLLGLNLPLF</sequence>
<evidence type="ECO:0000259" key="2">
    <source>
        <dbReference type="Pfam" id="PF07331"/>
    </source>
</evidence>
<feature type="transmembrane region" description="Helical" evidence="1">
    <location>
        <begin position="7"/>
        <end position="28"/>
    </location>
</feature>
<feature type="transmembrane region" description="Helical" evidence="1">
    <location>
        <begin position="94"/>
        <end position="115"/>
    </location>
</feature>
<evidence type="ECO:0000313" key="4">
    <source>
        <dbReference type="Proteomes" id="UP000060602"/>
    </source>
</evidence>
<proteinExistence type="predicted"/>